<feature type="domain" description="DdrB-like" evidence="3">
    <location>
        <begin position="1412"/>
        <end position="1537"/>
    </location>
</feature>
<feature type="region of interest" description="Disordered" evidence="2">
    <location>
        <begin position="2028"/>
        <end position="2133"/>
    </location>
</feature>
<evidence type="ECO:0000313" key="4">
    <source>
        <dbReference type="EMBL" id="KGF57614.1"/>
    </source>
</evidence>
<feature type="compositionally biased region" description="Basic and acidic residues" evidence="2">
    <location>
        <begin position="2067"/>
        <end position="2088"/>
    </location>
</feature>
<proteinExistence type="predicted"/>
<feature type="region of interest" description="Disordered" evidence="2">
    <location>
        <begin position="1806"/>
        <end position="1874"/>
    </location>
</feature>
<feature type="compositionally biased region" description="Gly residues" evidence="2">
    <location>
        <begin position="1847"/>
        <end position="1856"/>
    </location>
</feature>
<dbReference type="Pfam" id="PF18763">
    <property type="entry name" value="ddrB-ParB"/>
    <property type="match status" value="1"/>
</dbReference>
<feature type="region of interest" description="Disordered" evidence="2">
    <location>
        <begin position="75"/>
        <end position="112"/>
    </location>
</feature>
<evidence type="ECO:0000256" key="1">
    <source>
        <dbReference type="SAM" id="Coils"/>
    </source>
</evidence>
<keyword evidence="1" id="KW-0175">Coiled coil</keyword>
<dbReference type="InterPro" id="IPR041398">
    <property type="entry name" value="DdrB_dom"/>
</dbReference>
<comment type="caution">
    <text evidence="4">The sequence shown here is derived from an EMBL/GenBank/DDBJ whole genome shotgun (WGS) entry which is preliminary data.</text>
</comment>
<reference evidence="4 5" key="1">
    <citation type="submission" date="2014-07" db="EMBL/GenBank/DDBJ databases">
        <authorList>
            <person name="McCorrison J."/>
            <person name="Sanka R."/>
            <person name="Torralba M."/>
            <person name="Gillis M."/>
            <person name="Haft D.H."/>
            <person name="Methe B."/>
            <person name="Sutton G."/>
            <person name="Nelson K.E."/>
        </authorList>
    </citation>
    <scope>NUCLEOTIDE SEQUENCE [LARGE SCALE GENOMIC DNA]</scope>
    <source>
        <strain evidence="4 5">DNF00666</strain>
    </source>
</reference>
<feature type="coiled-coil region" evidence="1">
    <location>
        <begin position="1321"/>
        <end position="1356"/>
    </location>
</feature>
<feature type="compositionally biased region" description="Low complexity" evidence="2">
    <location>
        <begin position="1857"/>
        <end position="1867"/>
    </location>
</feature>
<feature type="compositionally biased region" description="Acidic residues" evidence="2">
    <location>
        <begin position="1145"/>
        <end position="1162"/>
    </location>
</feature>
<organism evidence="4 5">
    <name type="scientific">Prevotella melaninogenica DNF00666</name>
    <dbReference type="NCBI Taxonomy" id="1401073"/>
    <lineage>
        <taxon>Bacteria</taxon>
        <taxon>Pseudomonadati</taxon>
        <taxon>Bacteroidota</taxon>
        <taxon>Bacteroidia</taxon>
        <taxon>Bacteroidales</taxon>
        <taxon>Prevotellaceae</taxon>
        <taxon>Prevotella</taxon>
    </lineage>
</organism>
<sequence>MPINPKVKQIYDTLKDGGADVGSEKEFNDYFFAKGKDGYNNRKKVFNTLKDGGADAGKSYEEFAGWLGLHAVKPKPATPQHTVQTTNPAPARPVRTQPTRQQKPQGKPMTAAQKAAAIGWAQGLAAQTKANTQRAMQKIKNIGKYQKAQGVYGQTKKGNIEYNPKTGKMEQTYLTPQGEQTTHKATADLASHEFRVQQGFLSRMSDNGLNPDNPEDVAKQRQLDKEHPIRDVLDSVWKEAEGIDKQAQEELRSKASSGFNLATLAEASNSAGAPLAGHDRDFNDELSYQEKRHKAFDFDKMANTIYSRLPKDYRNDRLREYTAYFSKHPKEAKGKSAVAAAKDALMGQIYNNIYSHAVQERLPKSNLEFLLRKVADQPLISSKAAAEFAASSRTGSHGLEVAERDAMAQFGSQHKAMNIMGTVANMALDPITYVSGGVGGFVGKKALGLAGKAMLGKVAEKATEKAVGKVATDVASRYAAGTLAGRVVQGVAGGAANFATFNTLKGIEEQVATGGVVNPETGKSEGFSVGEILKSTGHGLLLGAATGTLSPIIGNFADKAVKATTSTVGKVALRAGETAVSTLAEGTVFSIPEWISGQGDAFDVWTDNMGMMLGFKASHAIKSAPRVLDALRTDGKRYGFSFKERLNKQMEASPSDAGFTSEELDELRNNGYMDLSMLFRNAQKQKSTNPKSHEVSKEVIDDYENLTPDTFDGYEAMKRLMNDKGVSEATRAKAYYILTGRMLPMSTITGYTMDKTEDGDIVVKSMSAQGDVVTSRQFTNEKAAQGEIDKIMRQSELNSVDVGEKYKETASNMLVVETAIKEVAPDADMETVLQNYRKVKSGQEDMPQELIDQAKAIDAAIERNRDIADANRPEAIRAKLNKETGLDVDATLRKMPKDRTEEEKGLVDTYIKSLFPEQEKTEDGQTADVQADTEYKQRIEERQQAYDEGKEAFNVADTEGDNSETDAIVLRYREAYDEIERVFADDAEMRIAQLEEDPWEVMNDQSLTPEQQDAVAYFVNSKAAMDGLTEAANENSENKRAEAEYKIAQRTNKQSGMIHPATLKVDDKQVYIISGNVTMFPDGSAVDIHHSSESVVVCDAETGELKFISPEQIYKVDEPVDPSMELKAVDEAINAEQQAILGNEAETEVSETEEMPEQEENEQPQPIQQDDAVEETNLDVQNENEVNLPQSGNIQQNSIESEVNSPQNETDVQEPSALNRIPKGDNGEPLYEQTEPETAWDAIVEQTEGDTSMAQTVVDDMVSDLEAGVKKAEKSKTKRGGSISEKIAAEKERAAVIEQAKATLAHWRKIAAVNRMREAAIQAEEQRKADEVARVRKEQEEKERVEQEEAERIKREALNGVPDFVEDKATDARARGYRRVNGDKVDRQEPINATKGKEVQVKFDDDNIPTGHVAIIEANQLQPSHKNGQRNPQHFIDEAQPKERKDDASVGAARKIAANIRPEEITSSVTAYTGAPTVNSRGEVIQGNNRSAALREMWDNHQEQGDKYKQYLIDHAESFGLRPEDIAAMDKPVLVNMLDVNDDEAISLGQFVASDTESGGTERIKPKNVVKKLGDKMKNFASILLRANDENISFAELVDSNGVNALKWLNANGVISPTQYKSAFDSKGNITAEAKNDIKGIMYQSIFEGGNTQLEEMFNTLPAKAQKAILATAYRDYDSPQSERMIGDIQDSIMAYYALSHDSMFMNAKNHKDARIAVEAWRRQLAFDDVTGESYLPAEKYSNFALLLATMYKGDNQSLIQGTFNKIYDLIQGTQEETLFEQPDNTPRSLAQAIKETLNIEYNGQQGSNVLAGDNSASQEGRTGSNGDATSRGRSEDIDGAEANQGGTEGDTGRNGSGQSSGVSQEEVAAENSHLTKKEAADFIAQMELGADVAQEIPLTIENWDKEFGEDGIVSTPIGDVKMGENQFAKLMRAGRNGKLGMLKPTLEYPDAIVEENSKAKEGTHTERPSSFIFIKSFRKSDGTRYYYFTSITVSVDGKEVVVSNQEKSRNRILRLLMEGSVIWRTPKDATTSSAEKQGLDYAHPDKAEGETKGSVITPQNTPSVGKDSKQSDTKQEKSDETAKKEAVSEDLFTMAERVAAEDKAKRTRKKEEAKVDTNPVESSERTKPETKNRLVTDERYEELKKRMRAKLRGQLNMGVDPEILAIGTEMAVYHIEKGARAFSEYAKGMIADLGDAIRPYLKAFYNGARDLPEMAELSKEMTSHSDVSAFDVATIGNDGEEVKPTVFDTAEQVSNEATIEHNAQEEAKQTTETGDVDNDVYSITKQHNNKKDVDIWVVRGKEHVDRNVFMGQKREAKGVFY</sequence>
<dbReference type="Proteomes" id="UP000029578">
    <property type="component" value="Unassembled WGS sequence"/>
</dbReference>
<evidence type="ECO:0000256" key="2">
    <source>
        <dbReference type="SAM" id="MobiDB-lite"/>
    </source>
</evidence>
<accession>A0A096DJ94</accession>
<protein>
    <recommendedName>
        <fullName evidence="3">DdrB-like domain-containing protein</fullName>
    </recommendedName>
</protein>
<feature type="compositionally biased region" description="Basic and acidic residues" evidence="2">
    <location>
        <begin position="2099"/>
        <end position="2116"/>
    </location>
</feature>
<feature type="compositionally biased region" description="Basic and acidic residues" evidence="2">
    <location>
        <begin position="2043"/>
        <end position="2052"/>
    </location>
</feature>
<feature type="compositionally biased region" description="Polar residues" evidence="2">
    <location>
        <begin position="2055"/>
        <end position="2064"/>
    </location>
</feature>
<gene>
    <name evidence="4" type="ORF">HMPREF0661_00220</name>
</gene>
<feature type="compositionally biased region" description="Polar residues" evidence="2">
    <location>
        <begin position="79"/>
        <end position="88"/>
    </location>
</feature>
<feature type="compositionally biased region" description="Basic and acidic residues" evidence="2">
    <location>
        <begin position="2123"/>
        <end position="2133"/>
    </location>
</feature>
<dbReference type="RefSeq" id="WP_036861131.1">
    <property type="nucleotide sequence ID" value="NZ_JRNS01000025.1"/>
</dbReference>
<feature type="region of interest" description="Disordered" evidence="2">
    <location>
        <begin position="1200"/>
        <end position="1233"/>
    </location>
</feature>
<feature type="region of interest" description="Disordered" evidence="2">
    <location>
        <begin position="1421"/>
        <end position="1451"/>
    </location>
</feature>
<evidence type="ECO:0000259" key="3">
    <source>
        <dbReference type="Pfam" id="PF18763"/>
    </source>
</evidence>
<feature type="compositionally biased region" description="Basic and acidic residues" evidence="2">
    <location>
        <begin position="1435"/>
        <end position="1448"/>
    </location>
</feature>
<feature type="compositionally biased region" description="Polar residues" evidence="2">
    <location>
        <begin position="1421"/>
        <end position="1432"/>
    </location>
</feature>
<evidence type="ECO:0000313" key="5">
    <source>
        <dbReference type="Proteomes" id="UP000029578"/>
    </source>
</evidence>
<name>A0A096DJ94_9BACT</name>
<feature type="compositionally biased region" description="Polar residues" evidence="2">
    <location>
        <begin position="1806"/>
        <end position="1829"/>
    </location>
</feature>
<feature type="compositionally biased region" description="Polar residues" evidence="2">
    <location>
        <begin position="1200"/>
        <end position="1210"/>
    </location>
</feature>
<dbReference type="EMBL" id="JRNS01000025">
    <property type="protein sequence ID" value="KGF57614.1"/>
    <property type="molecule type" value="Genomic_DNA"/>
</dbReference>
<feature type="region of interest" description="Disordered" evidence="2">
    <location>
        <begin position="1145"/>
        <end position="1167"/>
    </location>
</feature>